<dbReference type="InterPro" id="IPR004089">
    <property type="entry name" value="MCPsignal_dom"/>
</dbReference>
<dbReference type="OrthoDB" id="369336at2"/>
<dbReference type="PANTHER" id="PTHR32089">
    <property type="entry name" value="METHYL-ACCEPTING CHEMOTAXIS PROTEIN MCPB"/>
    <property type="match status" value="1"/>
</dbReference>
<dbReference type="GO" id="GO:0016020">
    <property type="term" value="C:membrane"/>
    <property type="evidence" value="ECO:0007669"/>
    <property type="project" value="InterPro"/>
</dbReference>
<dbReference type="PROSITE" id="PS50885">
    <property type="entry name" value="HAMP"/>
    <property type="match status" value="1"/>
</dbReference>
<dbReference type="Proteomes" id="UP000324646">
    <property type="component" value="Chromosome"/>
</dbReference>
<dbReference type="GO" id="GO:0007165">
    <property type="term" value="P:signal transduction"/>
    <property type="evidence" value="ECO:0007669"/>
    <property type="project" value="UniProtKB-KW"/>
</dbReference>
<dbReference type="SUPFAM" id="SSF58104">
    <property type="entry name" value="Methyl-accepting chemotaxis protein (MCP) signaling domain"/>
    <property type="match status" value="1"/>
</dbReference>
<dbReference type="Gene3D" id="6.10.340.10">
    <property type="match status" value="1"/>
</dbReference>
<keyword evidence="1 3" id="KW-0807">Transducer</keyword>
<keyword evidence="5" id="KW-0472">Membrane</keyword>
<evidence type="ECO:0000313" key="9">
    <source>
        <dbReference type="Proteomes" id="UP000324646"/>
    </source>
</evidence>
<feature type="domain" description="HAMP" evidence="7">
    <location>
        <begin position="310"/>
        <end position="362"/>
    </location>
</feature>
<evidence type="ECO:0000256" key="5">
    <source>
        <dbReference type="SAM" id="Phobius"/>
    </source>
</evidence>
<name>A0A5C0SCF2_CRATE</name>
<dbReference type="CDD" id="cd12912">
    <property type="entry name" value="PDC2_MCP_like"/>
    <property type="match status" value="1"/>
</dbReference>
<feature type="coiled-coil region" evidence="4">
    <location>
        <begin position="550"/>
        <end position="605"/>
    </location>
</feature>
<evidence type="ECO:0000256" key="1">
    <source>
        <dbReference type="ARBA" id="ARBA00023224"/>
    </source>
</evidence>
<dbReference type="PANTHER" id="PTHR32089:SF112">
    <property type="entry name" value="LYSOZYME-LIKE PROTEIN-RELATED"/>
    <property type="match status" value="1"/>
</dbReference>
<dbReference type="PROSITE" id="PS50111">
    <property type="entry name" value="CHEMOTAXIS_TRANSDUC_2"/>
    <property type="match status" value="1"/>
</dbReference>
<feature type="domain" description="Methyl-accepting transducer" evidence="6">
    <location>
        <begin position="381"/>
        <end position="638"/>
    </location>
</feature>
<evidence type="ECO:0000259" key="6">
    <source>
        <dbReference type="PROSITE" id="PS50111"/>
    </source>
</evidence>
<protein>
    <submittedName>
        <fullName evidence="8">Methyl-accepting chemotaxis protein</fullName>
    </submittedName>
</protein>
<feature type="transmembrane region" description="Helical" evidence="5">
    <location>
        <begin position="7"/>
        <end position="28"/>
    </location>
</feature>
<evidence type="ECO:0000259" key="7">
    <source>
        <dbReference type="PROSITE" id="PS50885"/>
    </source>
</evidence>
<accession>A0A5C0SCF2</accession>
<dbReference type="CDD" id="cd11386">
    <property type="entry name" value="MCP_signal"/>
    <property type="match status" value="1"/>
</dbReference>
<evidence type="ECO:0000256" key="4">
    <source>
        <dbReference type="SAM" id="Coils"/>
    </source>
</evidence>
<evidence type="ECO:0000256" key="2">
    <source>
        <dbReference type="ARBA" id="ARBA00029447"/>
    </source>
</evidence>
<dbReference type="KEGG" id="crs:FQB35_02850"/>
<dbReference type="CDD" id="cd06225">
    <property type="entry name" value="HAMP"/>
    <property type="match status" value="1"/>
</dbReference>
<feature type="transmembrane region" description="Helical" evidence="5">
    <location>
        <begin position="289"/>
        <end position="308"/>
    </location>
</feature>
<sequence length="668" mass="73220">MKLRTKILIPIIFILIISVTGVGLFGFVKAEDIAKKLINSQLKGAVHTVEATMEERLQMMHITKEALNKKNIAIAKAIAEIIAADGNMLKTENMIQLAETLGVDEIHVMDKDGKIANGTIEDFFGFDFHSNEQTKPFLKILEDKDFVFVQEPTKRAVDDKLFQYIGVARIDQPGIVQIGVEPKAVAEIMKKIEIQGLVEGMQLGKDGYVAIWNQEGVIVAHPDKKYIGLDFNKYDWAKEIKSKKEGELRYSLDGIDKHVYFKRVNDYIIMAAIPTSEYIGHIEALKGSIATILIVSILLAILVISIFINKQVTKPLNKLVQAMEQAGNGDLTLDIKVQSKDEVGLLSDSFNKMTKNMKKLVNHVQEITLKSENTSQMIAASAEQIGISSIEVSKTIQEIASGATMQAKEAGEGLNLTNILSEKIVSISDNSEITMMNAASMKEKNESGIKAVATLKDKFNKNTQASMDVAEKIQELSLKSQSIGNIIEAINTISEQTNLLALNAAIEAARAGEAGKGFAVVADEVRKLAEESRIATNEIQGIIEEIAQVIVNTSNTMDEAREIIKDANQSLEDTSEAFDAIKTSADEVLNNVKLLNKNLEEMKQSKDEVIMSIEKISAITQEAAAGTEEVSAAAEEQTACIEETVSAIQELDAMIKTLAESVKVFKVS</sequence>
<keyword evidence="5" id="KW-1133">Transmembrane helix</keyword>
<dbReference type="InterPro" id="IPR003660">
    <property type="entry name" value="HAMP_dom"/>
</dbReference>
<keyword evidence="4" id="KW-0175">Coiled coil</keyword>
<dbReference type="AlphaFoldDB" id="A0A5C0SCF2"/>
<evidence type="ECO:0000313" key="8">
    <source>
        <dbReference type="EMBL" id="QEK11396.1"/>
    </source>
</evidence>
<dbReference type="SMART" id="SM00304">
    <property type="entry name" value="HAMP"/>
    <property type="match status" value="1"/>
</dbReference>
<organism evidence="8 9">
    <name type="scientific">Crassaminicella thermophila</name>
    <dbReference type="NCBI Taxonomy" id="2599308"/>
    <lineage>
        <taxon>Bacteria</taxon>
        <taxon>Bacillati</taxon>
        <taxon>Bacillota</taxon>
        <taxon>Clostridia</taxon>
        <taxon>Eubacteriales</taxon>
        <taxon>Clostridiaceae</taxon>
        <taxon>Crassaminicella</taxon>
    </lineage>
</organism>
<evidence type="ECO:0000256" key="3">
    <source>
        <dbReference type="PROSITE-ProRule" id="PRU00284"/>
    </source>
</evidence>
<dbReference type="SMART" id="SM00283">
    <property type="entry name" value="MA"/>
    <property type="match status" value="1"/>
</dbReference>
<dbReference type="EMBL" id="CP042243">
    <property type="protein sequence ID" value="QEK11396.1"/>
    <property type="molecule type" value="Genomic_DNA"/>
</dbReference>
<dbReference type="Pfam" id="PF00015">
    <property type="entry name" value="MCPsignal"/>
    <property type="match status" value="1"/>
</dbReference>
<keyword evidence="9" id="KW-1185">Reference proteome</keyword>
<dbReference type="Pfam" id="PF00672">
    <property type="entry name" value="HAMP"/>
    <property type="match status" value="1"/>
</dbReference>
<reference evidence="8 9" key="1">
    <citation type="submission" date="2019-07" db="EMBL/GenBank/DDBJ databases">
        <title>Complete genome of Crassaminicella thermophila SY095.</title>
        <authorList>
            <person name="Li X."/>
        </authorList>
    </citation>
    <scope>NUCLEOTIDE SEQUENCE [LARGE SCALE GENOMIC DNA]</scope>
    <source>
        <strain evidence="8 9">SY095</strain>
    </source>
</reference>
<dbReference type="Gene3D" id="3.30.450.20">
    <property type="entry name" value="PAS domain"/>
    <property type="match status" value="1"/>
</dbReference>
<dbReference type="Gene3D" id="1.10.287.950">
    <property type="entry name" value="Methyl-accepting chemotaxis protein"/>
    <property type="match status" value="1"/>
</dbReference>
<keyword evidence="5" id="KW-0812">Transmembrane</keyword>
<proteinExistence type="inferred from homology"/>
<dbReference type="RefSeq" id="WP_148808503.1">
    <property type="nucleotide sequence ID" value="NZ_CP042243.1"/>
</dbReference>
<gene>
    <name evidence="8" type="ORF">FQB35_02850</name>
</gene>
<comment type="similarity">
    <text evidence="2">Belongs to the methyl-accepting chemotaxis (MCP) protein family.</text>
</comment>